<dbReference type="PANTHER" id="PTHR42754:SF1">
    <property type="entry name" value="LIPOPROTEIN"/>
    <property type="match status" value="1"/>
</dbReference>
<dbReference type="PANTHER" id="PTHR42754">
    <property type="entry name" value="ENDOGLUCANASE"/>
    <property type="match status" value="1"/>
</dbReference>
<feature type="compositionally biased region" description="Basic residues" evidence="1">
    <location>
        <begin position="666"/>
        <end position="677"/>
    </location>
</feature>
<protein>
    <submittedName>
        <fullName evidence="3">PQQ-binding-like beta-propeller repeat protein</fullName>
    </submittedName>
</protein>
<evidence type="ECO:0000313" key="4">
    <source>
        <dbReference type="Proteomes" id="UP001139971"/>
    </source>
</evidence>
<dbReference type="Proteomes" id="UP001139971">
    <property type="component" value="Unassembled WGS sequence"/>
</dbReference>
<dbReference type="SUPFAM" id="SSF50998">
    <property type="entry name" value="Quinoprotein alcohol dehydrogenase-like"/>
    <property type="match status" value="1"/>
</dbReference>
<name>A0A9X3YGQ8_9GAMM</name>
<feature type="chain" id="PRO_5040870404" evidence="2">
    <location>
        <begin position="22"/>
        <end position="685"/>
    </location>
</feature>
<evidence type="ECO:0000313" key="3">
    <source>
        <dbReference type="EMBL" id="MDC8011192.1"/>
    </source>
</evidence>
<dbReference type="InterPro" id="IPR011047">
    <property type="entry name" value="Quinoprotein_ADH-like_sf"/>
</dbReference>
<accession>A0A9X3YGQ8</accession>
<keyword evidence="2" id="KW-0732">Signal</keyword>
<feature type="region of interest" description="Disordered" evidence="1">
    <location>
        <begin position="656"/>
        <end position="685"/>
    </location>
</feature>
<dbReference type="SUPFAM" id="SSF101898">
    <property type="entry name" value="NHL repeat"/>
    <property type="match status" value="1"/>
</dbReference>
<gene>
    <name evidence="3" type="ORF">OD750_001385</name>
</gene>
<dbReference type="Gene3D" id="2.80.10.50">
    <property type="match status" value="1"/>
</dbReference>
<feature type="signal peptide" evidence="2">
    <location>
        <begin position="1"/>
        <end position="21"/>
    </location>
</feature>
<reference evidence="3" key="1">
    <citation type="submission" date="2023-02" db="EMBL/GenBank/DDBJ databases">
        <title>Tahibacter soli sp. nov. isolated from soil.</title>
        <authorList>
            <person name="Baek J.H."/>
            <person name="Lee J.K."/>
            <person name="Choi D.G."/>
            <person name="Jeon C.O."/>
        </authorList>
    </citation>
    <scope>NUCLEOTIDE SEQUENCE</scope>
    <source>
        <strain evidence="3">BL</strain>
    </source>
</reference>
<organism evidence="3 4">
    <name type="scientific">Tahibacter soli</name>
    <dbReference type="NCBI Taxonomy" id="2983605"/>
    <lineage>
        <taxon>Bacteria</taxon>
        <taxon>Pseudomonadati</taxon>
        <taxon>Pseudomonadota</taxon>
        <taxon>Gammaproteobacteria</taxon>
        <taxon>Lysobacterales</taxon>
        <taxon>Rhodanobacteraceae</taxon>
        <taxon>Tahibacter</taxon>
    </lineage>
</organism>
<dbReference type="RefSeq" id="WP_272841738.1">
    <property type="nucleotide sequence ID" value="NZ_JAOVZO020000001.1"/>
</dbReference>
<sequence length="685" mass="71665">MSLRCALTASTLAALVLSADAATAPAADWRHVEPAPPRAVAFDRFVPDGRDGIWAFDDGAVRHIDASGRATVADRVLLGVDGARREFGDGLALADGGAIVFSRGDGACRIGRVDAQAHLAWSRDEPDGCARIAADAGGTTWFSGLRRLARIGRDGAMAAQVDLSLFGLADTTALAVDADGGAIVAVRDARQNASTHVASYAPDGRQRWVRDGGSASVTAIAILENGDVVTAGIGAAGQRGPLQIAAMSPDGTPRWTRTVAGDEDDSQAQLFADADGLVVVGHHAVGSTGTSTTVARLTHAGAVRWQASSCNGRFDRATASPAGDVAVGCIDRTPGLHRWNEDGQRAAFIAVPWSYVTDLDFGPRGTLLATGYTDPPPAGGEINALAFDVAGNAVASPLAGVVQSDIGEALAQHVAPDGTTYLASRSGYLSGPRGERLSKIDARGNVLWSRDIGHRLRATYSIVARADRVCATGRFLPSSGFDAYAWTNLCLDAATGDILWQEGVSATQAQSFAGLLDDGRLFAVFAGNGAFQVMRIDRDGRPRLAPPIAGLPVAATIEGSGRTTVAIANSPYQPTALNLVRLDANGAVVFSTNEPASASPCFRSPSPWRRTARPTCSRQPAAAATCARSMRPARCAGARRLPFPRDTRRLSAIFSPHATRSTCTRTPRRRRATRRPIRTGPIRTG</sequence>
<proteinExistence type="predicted"/>
<evidence type="ECO:0000256" key="1">
    <source>
        <dbReference type="SAM" id="MobiDB-lite"/>
    </source>
</evidence>
<dbReference type="AlphaFoldDB" id="A0A9X3YGQ8"/>
<dbReference type="EMBL" id="JAOVZO020000001">
    <property type="protein sequence ID" value="MDC8011192.1"/>
    <property type="molecule type" value="Genomic_DNA"/>
</dbReference>
<comment type="caution">
    <text evidence="3">The sequence shown here is derived from an EMBL/GenBank/DDBJ whole genome shotgun (WGS) entry which is preliminary data.</text>
</comment>
<keyword evidence="4" id="KW-1185">Reference proteome</keyword>
<evidence type="ECO:0000256" key="2">
    <source>
        <dbReference type="SAM" id="SignalP"/>
    </source>
</evidence>